<dbReference type="AlphaFoldDB" id="A0A397J8G8"/>
<sequence>MEAIFLNAVSKPPVKKIPSLAFYPDCIIIEKTDTKFERYNFQMNRRLKSIGRFVRTGLESDIRFKRKYRELTLSPS</sequence>
<dbReference type="Proteomes" id="UP000266861">
    <property type="component" value="Unassembled WGS sequence"/>
</dbReference>
<name>A0A397J8G8_9GLOM</name>
<dbReference type="EMBL" id="PQFF01000091">
    <property type="protein sequence ID" value="RHZ83342.1"/>
    <property type="molecule type" value="Genomic_DNA"/>
</dbReference>
<evidence type="ECO:0000313" key="2">
    <source>
        <dbReference type="Proteomes" id="UP000266861"/>
    </source>
</evidence>
<reference evidence="1 2" key="1">
    <citation type="submission" date="2018-08" db="EMBL/GenBank/DDBJ databases">
        <title>Genome and evolution of the arbuscular mycorrhizal fungus Diversispora epigaea (formerly Glomus versiforme) and its bacterial endosymbionts.</title>
        <authorList>
            <person name="Sun X."/>
            <person name="Fei Z."/>
            <person name="Harrison M."/>
        </authorList>
    </citation>
    <scope>NUCLEOTIDE SEQUENCE [LARGE SCALE GENOMIC DNA]</scope>
    <source>
        <strain evidence="1 2">IT104</strain>
    </source>
</reference>
<proteinExistence type="predicted"/>
<accession>A0A397J8G8</accession>
<organism evidence="1 2">
    <name type="scientific">Diversispora epigaea</name>
    <dbReference type="NCBI Taxonomy" id="1348612"/>
    <lineage>
        <taxon>Eukaryota</taxon>
        <taxon>Fungi</taxon>
        <taxon>Fungi incertae sedis</taxon>
        <taxon>Mucoromycota</taxon>
        <taxon>Glomeromycotina</taxon>
        <taxon>Glomeromycetes</taxon>
        <taxon>Diversisporales</taxon>
        <taxon>Diversisporaceae</taxon>
        <taxon>Diversispora</taxon>
    </lineage>
</organism>
<keyword evidence="2" id="KW-1185">Reference proteome</keyword>
<comment type="caution">
    <text evidence="1">The sequence shown here is derived from an EMBL/GenBank/DDBJ whole genome shotgun (WGS) entry which is preliminary data.</text>
</comment>
<gene>
    <name evidence="1" type="ORF">Glove_97g106</name>
</gene>
<protein>
    <submittedName>
        <fullName evidence="1">Uncharacterized protein</fullName>
    </submittedName>
</protein>
<evidence type="ECO:0000313" key="1">
    <source>
        <dbReference type="EMBL" id="RHZ83342.1"/>
    </source>
</evidence>